<evidence type="ECO:0000313" key="2">
    <source>
        <dbReference type="EMBL" id="KGJ52734.1"/>
    </source>
</evidence>
<dbReference type="AlphaFoldDB" id="A0A099I426"/>
<dbReference type="Proteomes" id="UP000030008">
    <property type="component" value="Unassembled WGS sequence"/>
</dbReference>
<dbReference type="EMBL" id="JQIF01000054">
    <property type="protein sequence ID" value="KGJ52734.1"/>
    <property type="molecule type" value="Genomic_DNA"/>
</dbReference>
<organism evidence="2 3">
    <name type="scientific">Clostridium innocuum</name>
    <dbReference type="NCBI Taxonomy" id="1522"/>
    <lineage>
        <taxon>Bacteria</taxon>
        <taxon>Bacillati</taxon>
        <taxon>Bacillota</taxon>
        <taxon>Clostridia</taxon>
        <taxon>Eubacteriales</taxon>
        <taxon>Clostridiaceae</taxon>
        <taxon>Clostridium</taxon>
    </lineage>
</organism>
<evidence type="ECO:0000256" key="1">
    <source>
        <dbReference type="SAM" id="Phobius"/>
    </source>
</evidence>
<proteinExistence type="predicted"/>
<keyword evidence="1" id="KW-0812">Transmembrane</keyword>
<protein>
    <recommendedName>
        <fullName evidence="4">ABC transporter permease</fullName>
    </recommendedName>
</protein>
<reference evidence="2 3" key="1">
    <citation type="submission" date="2014-08" db="EMBL/GenBank/DDBJ databases">
        <title>Clostridium innocuum, an unnegligible vancomycin-resistant pathogen causing extra-intestinal infections.</title>
        <authorList>
            <person name="Feng Y."/>
            <person name="Chiu C.-H."/>
        </authorList>
    </citation>
    <scope>NUCLEOTIDE SEQUENCE [LARGE SCALE GENOMIC DNA]</scope>
    <source>
        <strain evidence="2 3">AN88</strain>
    </source>
</reference>
<name>A0A099I426_CLOIN</name>
<keyword evidence="1" id="KW-0472">Membrane</keyword>
<evidence type="ECO:0000313" key="3">
    <source>
        <dbReference type="Proteomes" id="UP000030008"/>
    </source>
</evidence>
<feature type="transmembrane region" description="Helical" evidence="1">
    <location>
        <begin position="375"/>
        <end position="393"/>
    </location>
</feature>
<comment type="caution">
    <text evidence="2">The sequence shown here is derived from an EMBL/GenBank/DDBJ whole genome shotgun (WGS) entry which is preliminary data.</text>
</comment>
<keyword evidence="1" id="KW-1133">Transmembrane helix</keyword>
<feature type="transmembrane region" description="Helical" evidence="1">
    <location>
        <begin position="424"/>
        <end position="446"/>
    </location>
</feature>
<feature type="transmembrane region" description="Helical" evidence="1">
    <location>
        <begin position="258"/>
        <end position="275"/>
    </location>
</feature>
<feature type="transmembrane region" description="Helical" evidence="1">
    <location>
        <begin position="342"/>
        <end position="363"/>
    </location>
</feature>
<dbReference type="RefSeq" id="WP_044905818.1">
    <property type="nucleotide sequence ID" value="NZ_JQIF01000054.1"/>
</dbReference>
<accession>A0A099I426</accession>
<sequence length="454" mass="51936">MPVCRFKREGILCILIFVLFLSFCQLYKTGEKAALQKQEITVLESYRNVLPSSRELSMYIEDKAEREKIKASLAEYNALTEEAMNALTREDYSLYTRSMTKICLLSALYRYQLYTHSELSGVVSNAVMQSEKEKMDTMFEELGMQQSAYSFLVKTDLYGDPESILQQFPGIVTRARMYAQAHDKGLSLLSAGSYDGMSALYHIAEELLPVLLPVLSTLICMDMIYFDHKSGTLKLLLTQPKKRSYYLRRLYLQYFKRLFLMLLIPLTMVFLFTGVENSYAGIDAPVLAYPKGFTSFESLDNQIEETNFIYNEEKAIYFFNTRISPWNPGDMEPQPEMEILPFWKLLLACGLFSVALLMFYVVLQLFFHVLLDNPIAAALAAQVITFAGIFLSPPQKAMTVYNLVNPFTYRNPVYAVTGYIGPSYLWSFSIVTAAGLLLFAITCLLFRKKDIKSM</sequence>
<evidence type="ECO:0008006" key="4">
    <source>
        <dbReference type="Google" id="ProtNLM"/>
    </source>
</evidence>
<gene>
    <name evidence="2" type="ORF">CIAN88_12935</name>
</gene>